<feature type="domain" description="Protein kinase" evidence="7">
    <location>
        <begin position="15"/>
        <end position="263"/>
    </location>
</feature>
<evidence type="ECO:0000256" key="3">
    <source>
        <dbReference type="ARBA" id="ARBA00022777"/>
    </source>
</evidence>
<evidence type="ECO:0000256" key="6">
    <source>
        <dbReference type="SAM" id="MobiDB-lite"/>
    </source>
</evidence>
<dbReference type="InterPro" id="IPR011009">
    <property type="entry name" value="Kinase-like_dom_sf"/>
</dbReference>
<evidence type="ECO:0000256" key="4">
    <source>
        <dbReference type="ARBA" id="ARBA00022840"/>
    </source>
</evidence>
<dbReference type="Proteomes" id="UP000305238">
    <property type="component" value="Unassembled WGS sequence"/>
</dbReference>
<dbReference type="Gene3D" id="1.10.510.10">
    <property type="entry name" value="Transferase(Phosphotransferase) domain 1"/>
    <property type="match status" value="1"/>
</dbReference>
<dbReference type="PROSITE" id="PS50011">
    <property type="entry name" value="PROTEIN_KINASE_DOM"/>
    <property type="match status" value="1"/>
</dbReference>
<reference evidence="8 9" key="1">
    <citation type="submission" date="2019-05" db="EMBL/GenBank/DDBJ databases">
        <title>Draft genome sequence of Actinomadura geliboluensis A8036.</title>
        <authorList>
            <person name="Saricaoglu S."/>
            <person name="Isik K."/>
        </authorList>
    </citation>
    <scope>NUCLEOTIDE SEQUENCE [LARGE SCALE GENOMIC DNA]</scope>
    <source>
        <strain evidence="8 9">A8036</strain>
    </source>
</reference>
<keyword evidence="2 5" id="KW-0547">Nucleotide-binding</keyword>
<dbReference type="GO" id="GO:0005524">
    <property type="term" value="F:ATP binding"/>
    <property type="evidence" value="ECO:0007669"/>
    <property type="project" value="UniProtKB-UniRule"/>
</dbReference>
<dbReference type="SMART" id="SM00220">
    <property type="entry name" value="S_TKc"/>
    <property type="match status" value="1"/>
</dbReference>
<evidence type="ECO:0000256" key="2">
    <source>
        <dbReference type="ARBA" id="ARBA00022741"/>
    </source>
</evidence>
<dbReference type="SUPFAM" id="SSF56112">
    <property type="entry name" value="Protein kinase-like (PK-like)"/>
    <property type="match status" value="1"/>
</dbReference>
<evidence type="ECO:0000256" key="5">
    <source>
        <dbReference type="PROSITE-ProRule" id="PRU10141"/>
    </source>
</evidence>
<dbReference type="AlphaFoldDB" id="A0A5S4H833"/>
<evidence type="ECO:0000259" key="7">
    <source>
        <dbReference type="PROSITE" id="PS50011"/>
    </source>
</evidence>
<dbReference type="OrthoDB" id="9762169at2"/>
<dbReference type="InterPro" id="IPR017441">
    <property type="entry name" value="Protein_kinase_ATP_BS"/>
</dbReference>
<dbReference type="CDD" id="cd14014">
    <property type="entry name" value="STKc_PknB_like"/>
    <property type="match status" value="1"/>
</dbReference>
<comment type="caution">
    <text evidence="8">The sequence shown here is derived from an EMBL/GenBank/DDBJ whole genome shotgun (WGS) entry which is preliminary data.</text>
</comment>
<proteinExistence type="predicted"/>
<evidence type="ECO:0000256" key="1">
    <source>
        <dbReference type="ARBA" id="ARBA00022679"/>
    </source>
</evidence>
<dbReference type="PROSITE" id="PS00107">
    <property type="entry name" value="PROTEIN_KINASE_ATP"/>
    <property type="match status" value="1"/>
</dbReference>
<dbReference type="Gene3D" id="3.30.200.20">
    <property type="entry name" value="Phosphorylase Kinase, domain 1"/>
    <property type="match status" value="1"/>
</dbReference>
<feature type="compositionally biased region" description="Pro residues" evidence="6">
    <location>
        <begin position="290"/>
        <end position="305"/>
    </location>
</feature>
<keyword evidence="8" id="KW-0723">Serine/threonine-protein kinase</keyword>
<dbReference type="PANTHER" id="PTHR43289:SF34">
    <property type="entry name" value="SERINE_THREONINE-PROTEIN KINASE YBDM-RELATED"/>
    <property type="match status" value="1"/>
</dbReference>
<dbReference type="PANTHER" id="PTHR43289">
    <property type="entry name" value="MITOGEN-ACTIVATED PROTEIN KINASE KINASE KINASE 20-RELATED"/>
    <property type="match status" value="1"/>
</dbReference>
<dbReference type="Pfam" id="PF00069">
    <property type="entry name" value="Pkinase"/>
    <property type="match status" value="1"/>
</dbReference>
<organism evidence="8 9">
    <name type="scientific">Actinomadura geliboluensis</name>
    <dbReference type="NCBI Taxonomy" id="882440"/>
    <lineage>
        <taxon>Bacteria</taxon>
        <taxon>Bacillati</taxon>
        <taxon>Actinomycetota</taxon>
        <taxon>Actinomycetes</taxon>
        <taxon>Streptosporangiales</taxon>
        <taxon>Thermomonosporaceae</taxon>
        <taxon>Actinomadura</taxon>
    </lineage>
</organism>
<dbReference type="InterPro" id="IPR008271">
    <property type="entry name" value="Ser/Thr_kinase_AS"/>
</dbReference>
<sequence>MKPLEPGDPAQVGPYRLFGRLGRGGMGEVFLGRSPGGRLVAVKVVAADLASDADFRRRFVEEVEAARKVGGFYTAEVVDADPDAGRPWLVTAYIPGPSLQQAVAESGPLPDQAVQVLGSGLAEGLLAVHRAGLVHRDLKPGNVLLADDGPRVIDFGIARALDAAQKSTAVIGTPGFMSPEQARGRAAGPESDVFSLGCVLAYAATGEGPYGKGRPAVVVYRIIHEEPDLSRLPERLRPFVAACLAKDPAARPSVGDVLAHFAPAADEGHWLPERVSAMITERKAAVPPSGDRPPAPWTPAPPPPVTAHTRVETRPAAPRTPVWTRPRVLLPAAVGTVVLTAALTWGVIALTGGGEPGARATGGTPKPGTASQDPCDVIDQSIIRENQLISTGVQGGYQNAAENVRTCEWRTAQYGADTDFRLTLMYAPEPVRLFRTELTDAEHDKLTGLPGMRAYGSDDERACQVTWENEGSSTHVSTVATGSMSSTADMCHMAARLAVSVASKVP</sequence>
<dbReference type="GO" id="GO:0004674">
    <property type="term" value="F:protein serine/threonine kinase activity"/>
    <property type="evidence" value="ECO:0007669"/>
    <property type="project" value="UniProtKB-KW"/>
</dbReference>
<dbReference type="EMBL" id="VCKZ01000030">
    <property type="protein sequence ID" value="TMR41159.1"/>
    <property type="molecule type" value="Genomic_DNA"/>
</dbReference>
<feature type="binding site" evidence="5">
    <location>
        <position position="43"/>
    </location>
    <ligand>
        <name>ATP</name>
        <dbReference type="ChEBI" id="CHEBI:30616"/>
    </ligand>
</feature>
<dbReference type="InterPro" id="IPR024520">
    <property type="entry name" value="DUF3558"/>
</dbReference>
<keyword evidence="1" id="KW-0808">Transferase</keyword>
<dbReference type="RefSeq" id="WP_138635467.1">
    <property type="nucleotide sequence ID" value="NZ_JASWDG010000024.1"/>
</dbReference>
<evidence type="ECO:0000313" key="8">
    <source>
        <dbReference type="EMBL" id="TMR41159.1"/>
    </source>
</evidence>
<keyword evidence="9" id="KW-1185">Reference proteome</keyword>
<dbReference type="InterPro" id="IPR000719">
    <property type="entry name" value="Prot_kinase_dom"/>
</dbReference>
<accession>A0A5S4H833</accession>
<dbReference type="Pfam" id="PF12079">
    <property type="entry name" value="DUF3558"/>
    <property type="match status" value="1"/>
</dbReference>
<feature type="region of interest" description="Disordered" evidence="6">
    <location>
        <begin position="285"/>
        <end position="315"/>
    </location>
</feature>
<name>A0A5S4H833_9ACTN</name>
<gene>
    <name evidence="8" type="ORF">ETD96_07040</name>
</gene>
<keyword evidence="4 5" id="KW-0067">ATP-binding</keyword>
<protein>
    <submittedName>
        <fullName evidence="8">Serine/threonine protein kinase</fullName>
    </submittedName>
</protein>
<keyword evidence="3 8" id="KW-0418">Kinase</keyword>
<evidence type="ECO:0000313" key="9">
    <source>
        <dbReference type="Proteomes" id="UP000305238"/>
    </source>
</evidence>
<dbReference type="PROSITE" id="PS00108">
    <property type="entry name" value="PROTEIN_KINASE_ST"/>
    <property type="match status" value="1"/>
</dbReference>